<dbReference type="SUPFAM" id="SSF88659">
    <property type="entry name" value="Sigma3 and sigma4 domains of RNA polymerase sigma factors"/>
    <property type="match status" value="1"/>
</dbReference>
<evidence type="ECO:0000256" key="5">
    <source>
        <dbReference type="ARBA" id="ARBA00023163"/>
    </source>
</evidence>
<dbReference type="NCBIfam" id="TIGR02937">
    <property type="entry name" value="sigma70-ECF"/>
    <property type="match status" value="1"/>
</dbReference>
<dbReference type="InterPro" id="IPR014284">
    <property type="entry name" value="RNA_pol_sigma-70_dom"/>
</dbReference>
<keyword evidence="2" id="KW-0805">Transcription regulation</keyword>
<dbReference type="EMBL" id="BAAAQX010000037">
    <property type="protein sequence ID" value="GAA2214042.1"/>
    <property type="molecule type" value="Genomic_DNA"/>
</dbReference>
<name>A0ABN3CXS5_9ACTN</name>
<evidence type="ECO:0000256" key="3">
    <source>
        <dbReference type="ARBA" id="ARBA00023082"/>
    </source>
</evidence>
<dbReference type="InterPro" id="IPR036388">
    <property type="entry name" value="WH-like_DNA-bd_sf"/>
</dbReference>
<protein>
    <submittedName>
        <fullName evidence="7">Sigma-70 family RNA polymerase sigma factor</fullName>
    </submittedName>
</protein>
<dbReference type="InterPro" id="IPR007627">
    <property type="entry name" value="RNA_pol_sigma70_r2"/>
</dbReference>
<dbReference type="Pfam" id="PF04542">
    <property type="entry name" value="Sigma70_r2"/>
    <property type="match status" value="1"/>
</dbReference>
<dbReference type="RefSeq" id="WP_344490819.1">
    <property type="nucleotide sequence ID" value="NZ_BAAAQX010000037.1"/>
</dbReference>
<keyword evidence="5" id="KW-0804">Transcription</keyword>
<dbReference type="Gene3D" id="1.10.10.10">
    <property type="entry name" value="Winged helix-like DNA-binding domain superfamily/Winged helix DNA-binding domain"/>
    <property type="match status" value="1"/>
</dbReference>
<dbReference type="InterPro" id="IPR013324">
    <property type="entry name" value="RNA_pol_sigma_r3/r4-like"/>
</dbReference>
<sequence length="198" mass="22348">MPESFEVEALVIRARTGDQAAWDRLVERYAPMLWSICRAYGLDRRDIDDVAQFVWMRAVEHLSRLRDPERLGSWLATTTKRECVRVRRARHKQDSAESPLDAATVADDRGDDVTRALEEAELNAVLRTAFAELSPDCQRLLSLLLREVPYTEISSRLGMAVGSIGPTRSRCLARLRANAALNALMRADTEVREGDSHV</sequence>
<dbReference type="PANTHER" id="PTHR43133">
    <property type="entry name" value="RNA POLYMERASE ECF-TYPE SIGMA FACTO"/>
    <property type="match status" value="1"/>
</dbReference>
<keyword evidence="3" id="KW-0731">Sigma factor</keyword>
<evidence type="ECO:0000256" key="2">
    <source>
        <dbReference type="ARBA" id="ARBA00023015"/>
    </source>
</evidence>
<evidence type="ECO:0000256" key="1">
    <source>
        <dbReference type="ARBA" id="ARBA00010641"/>
    </source>
</evidence>
<proteinExistence type="inferred from homology"/>
<dbReference type="SUPFAM" id="SSF88946">
    <property type="entry name" value="Sigma2 domain of RNA polymerase sigma factors"/>
    <property type="match status" value="1"/>
</dbReference>
<keyword evidence="8" id="KW-1185">Reference proteome</keyword>
<comment type="similarity">
    <text evidence="1">Belongs to the sigma-70 factor family. ECF subfamily.</text>
</comment>
<dbReference type="InterPro" id="IPR013325">
    <property type="entry name" value="RNA_pol_sigma_r2"/>
</dbReference>
<feature type="domain" description="RNA polymerase sigma-70 region 2" evidence="6">
    <location>
        <begin position="25"/>
        <end position="91"/>
    </location>
</feature>
<dbReference type="PANTHER" id="PTHR43133:SF8">
    <property type="entry name" value="RNA POLYMERASE SIGMA FACTOR HI_1459-RELATED"/>
    <property type="match status" value="1"/>
</dbReference>
<evidence type="ECO:0000313" key="7">
    <source>
        <dbReference type="EMBL" id="GAA2214042.1"/>
    </source>
</evidence>
<comment type="caution">
    <text evidence="7">The sequence shown here is derived from an EMBL/GenBank/DDBJ whole genome shotgun (WGS) entry which is preliminary data.</text>
</comment>
<evidence type="ECO:0000256" key="4">
    <source>
        <dbReference type="ARBA" id="ARBA00023125"/>
    </source>
</evidence>
<accession>A0ABN3CXS5</accession>
<dbReference type="Gene3D" id="1.10.1740.10">
    <property type="match status" value="1"/>
</dbReference>
<keyword evidence="4" id="KW-0238">DNA-binding</keyword>
<gene>
    <name evidence="7" type="ORF">GCM10009850_095060</name>
</gene>
<organism evidence="7 8">
    <name type="scientific">Nonomuraea monospora</name>
    <dbReference type="NCBI Taxonomy" id="568818"/>
    <lineage>
        <taxon>Bacteria</taxon>
        <taxon>Bacillati</taxon>
        <taxon>Actinomycetota</taxon>
        <taxon>Actinomycetes</taxon>
        <taxon>Streptosporangiales</taxon>
        <taxon>Streptosporangiaceae</taxon>
        <taxon>Nonomuraea</taxon>
    </lineage>
</organism>
<dbReference type="Proteomes" id="UP001499843">
    <property type="component" value="Unassembled WGS sequence"/>
</dbReference>
<evidence type="ECO:0000259" key="6">
    <source>
        <dbReference type="Pfam" id="PF04542"/>
    </source>
</evidence>
<evidence type="ECO:0000313" key="8">
    <source>
        <dbReference type="Proteomes" id="UP001499843"/>
    </source>
</evidence>
<reference evidence="7 8" key="1">
    <citation type="journal article" date="2019" name="Int. J. Syst. Evol. Microbiol.">
        <title>The Global Catalogue of Microorganisms (GCM) 10K type strain sequencing project: providing services to taxonomists for standard genome sequencing and annotation.</title>
        <authorList>
            <consortium name="The Broad Institute Genomics Platform"/>
            <consortium name="The Broad Institute Genome Sequencing Center for Infectious Disease"/>
            <person name="Wu L."/>
            <person name="Ma J."/>
        </authorList>
    </citation>
    <scope>NUCLEOTIDE SEQUENCE [LARGE SCALE GENOMIC DNA]</scope>
    <source>
        <strain evidence="7 8">JCM 16114</strain>
    </source>
</reference>
<dbReference type="InterPro" id="IPR039425">
    <property type="entry name" value="RNA_pol_sigma-70-like"/>
</dbReference>